<dbReference type="Proteomes" id="UP001055072">
    <property type="component" value="Unassembled WGS sequence"/>
</dbReference>
<comment type="caution">
    <text evidence="1">The sequence shown here is derived from an EMBL/GenBank/DDBJ whole genome shotgun (WGS) entry which is preliminary data.</text>
</comment>
<evidence type="ECO:0000313" key="1">
    <source>
        <dbReference type="EMBL" id="KAI0094291.1"/>
    </source>
</evidence>
<dbReference type="EMBL" id="MU274900">
    <property type="protein sequence ID" value="KAI0094291.1"/>
    <property type="molecule type" value="Genomic_DNA"/>
</dbReference>
<organism evidence="1 2">
    <name type="scientific">Irpex rosettiformis</name>
    <dbReference type="NCBI Taxonomy" id="378272"/>
    <lineage>
        <taxon>Eukaryota</taxon>
        <taxon>Fungi</taxon>
        <taxon>Dikarya</taxon>
        <taxon>Basidiomycota</taxon>
        <taxon>Agaricomycotina</taxon>
        <taxon>Agaricomycetes</taxon>
        <taxon>Polyporales</taxon>
        <taxon>Irpicaceae</taxon>
        <taxon>Irpex</taxon>
    </lineage>
</organism>
<protein>
    <submittedName>
        <fullName evidence="1">Uncharacterized protein</fullName>
    </submittedName>
</protein>
<keyword evidence="2" id="KW-1185">Reference proteome</keyword>
<evidence type="ECO:0000313" key="2">
    <source>
        <dbReference type="Proteomes" id="UP001055072"/>
    </source>
</evidence>
<name>A0ACB8UIZ2_9APHY</name>
<sequence>MRSSTVLVLTCTYAAYAQTNLPPLANDTVFAVGTNITINAPIDTVWNVLLDWDNYAEWNPFVRQQTLADEFFMPVPAENRTLVALKAAGSSLENQRLILNVQIPPLPLPVNASTPSNILHSQSSFENITAMQPTQHRMAWKQVMFPDFILSAERWSALSSVGLFGLQTLYESREEYGGALAGTLQDLFGEGLQESFDAQGVALKARVEGS</sequence>
<reference evidence="1" key="1">
    <citation type="journal article" date="2021" name="Environ. Microbiol.">
        <title>Gene family expansions and transcriptome signatures uncover fungal adaptations to wood decay.</title>
        <authorList>
            <person name="Hage H."/>
            <person name="Miyauchi S."/>
            <person name="Viragh M."/>
            <person name="Drula E."/>
            <person name="Min B."/>
            <person name="Chaduli D."/>
            <person name="Navarro D."/>
            <person name="Favel A."/>
            <person name="Norest M."/>
            <person name="Lesage-Meessen L."/>
            <person name="Balint B."/>
            <person name="Merenyi Z."/>
            <person name="de Eugenio L."/>
            <person name="Morin E."/>
            <person name="Martinez A.T."/>
            <person name="Baldrian P."/>
            <person name="Stursova M."/>
            <person name="Martinez M.J."/>
            <person name="Novotny C."/>
            <person name="Magnuson J.K."/>
            <person name="Spatafora J.W."/>
            <person name="Maurice S."/>
            <person name="Pangilinan J."/>
            <person name="Andreopoulos W."/>
            <person name="LaButti K."/>
            <person name="Hundley H."/>
            <person name="Na H."/>
            <person name="Kuo A."/>
            <person name="Barry K."/>
            <person name="Lipzen A."/>
            <person name="Henrissat B."/>
            <person name="Riley R."/>
            <person name="Ahrendt S."/>
            <person name="Nagy L.G."/>
            <person name="Grigoriev I.V."/>
            <person name="Martin F."/>
            <person name="Rosso M.N."/>
        </authorList>
    </citation>
    <scope>NUCLEOTIDE SEQUENCE</scope>
    <source>
        <strain evidence="1">CBS 384.51</strain>
    </source>
</reference>
<proteinExistence type="predicted"/>
<accession>A0ACB8UIZ2</accession>
<gene>
    <name evidence="1" type="ORF">BDY19DRAFT_988148</name>
</gene>